<comment type="caution">
    <text evidence="1">The sequence shown here is derived from an EMBL/GenBank/DDBJ whole genome shotgun (WGS) entry which is preliminary data.</text>
</comment>
<reference evidence="1" key="1">
    <citation type="submission" date="2022-09" db="EMBL/GenBank/DDBJ databases">
        <title>Culturomic study of gut microbiota in children with autism spectrum disorder.</title>
        <authorList>
            <person name="Efimov B.A."/>
            <person name="Chaplin A.V."/>
            <person name="Sokolova S.R."/>
            <person name="Pikina A.P."/>
            <person name="Korzhanova M."/>
            <person name="Belova V."/>
            <person name="Korostin D."/>
        </authorList>
    </citation>
    <scope>NUCLEOTIDE SEQUENCE</scope>
    <source>
        <strain evidence="1">ASD5510</strain>
    </source>
</reference>
<dbReference type="AlphaFoldDB" id="A0A9J6QTE7"/>
<protein>
    <submittedName>
        <fullName evidence="1">Uncharacterized protein</fullName>
    </submittedName>
</protein>
<dbReference type="EMBL" id="JAOSHN010000002">
    <property type="protein sequence ID" value="MCU7377863.1"/>
    <property type="molecule type" value="Genomic_DNA"/>
</dbReference>
<gene>
    <name evidence="1" type="ORF">OBO34_05795</name>
</gene>
<accession>A0A9J6QTE7</accession>
<name>A0A9J6QTE7_9FIRM</name>
<dbReference type="RefSeq" id="WP_148395134.1">
    <property type="nucleotide sequence ID" value="NZ_JAJAGH010000006.1"/>
</dbReference>
<proteinExistence type="predicted"/>
<sequence length="197" mass="22553">MKEEYEFGPERPGNFTVSEKKLKKLCPELYGTGKFNPSKMFAKSSIKRFVKIGDCQPAVVLKTKPLMVAAFADELDCIAMLRFPEKLADTYELVEGSRLLSVNTYTEMEGMLCADLDKGPEDSGIFEGFQPIIIQFLSDEESRMEEIMDSFEPVLWEKAFQLGKEYMRSYPGVFRDGNPLRSEELSKDSKRKLKKKL</sequence>
<organism evidence="1 2">
    <name type="scientific">Hominibacterium faecale</name>
    <dbReference type="NCBI Taxonomy" id="2839743"/>
    <lineage>
        <taxon>Bacteria</taxon>
        <taxon>Bacillati</taxon>
        <taxon>Bacillota</taxon>
        <taxon>Clostridia</taxon>
        <taxon>Peptostreptococcales</taxon>
        <taxon>Anaerovoracaceae</taxon>
        <taxon>Hominibacterium</taxon>
    </lineage>
</organism>
<keyword evidence="2" id="KW-1185">Reference proteome</keyword>
<evidence type="ECO:0000313" key="1">
    <source>
        <dbReference type="EMBL" id="MCU7377863.1"/>
    </source>
</evidence>
<evidence type="ECO:0000313" key="2">
    <source>
        <dbReference type="Proteomes" id="UP001065549"/>
    </source>
</evidence>
<dbReference type="Proteomes" id="UP001065549">
    <property type="component" value="Unassembled WGS sequence"/>
</dbReference>